<dbReference type="AlphaFoldDB" id="A0A7J8L656"/>
<comment type="caution">
    <text evidence="1">The sequence shown here is derived from an EMBL/GenBank/DDBJ whole genome shotgun (WGS) entry which is preliminary data.</text>
</comment>
<evidence type="ECO:0000313" key="1">
    <source>
        <dbReference type="EMBL" id="MBA0547935.1"/>
    </source>
</evidence>
<keyword evidence="2" id="KW-1185">Reference proteome</keyword>
<dbReference type="EMBL" id="JABEZX010000001">
    <property type="protein sequence ID" value="MBA0547935.1"/>
    <property type="molecule type" value="Genomic_DNA"/>
</dbReference>
<protein>
    <submittedName>
        <fullName evidence="1">Uncharacterized protein</fullName>
    </submittedName>
</protein>
<dbReference type="Proteomes" id="UP000593572">
    <property type="component" value="Unassembled WGS sequence"/>
</dbReference>
<name>A0A7J8L656_9ROSI</name>
<evidence type="ECO:0000313" key="2">
    <source>
        <dbReference type="Proteomes" id="UP000593572"/>
    </source>
</evidence>
<feature type="non-terminal residue" evidence="1">
    <location>
        <position position="17"/>
    </location>
</feature>
<reference evidence="1 2" key="1">
    <citation type="journal article" date="2019" name="Genome Biol. Evol.">
        <title>Insights into the evolution of the New World diploid cottons (Gossypium, subgenus Houzingenia) based on genome sequencing.</title>
        <authorList>
            <person name="Grover C.E."/>
            <person name="Arick M.A. 2nd"/>
            <person name="Thrash A."/>
            <person name="Conover J.L."/>
            <person name="Sanders W.S."/>
            <person name="Peterson D.G."/>
            <person name="Frelichowski J.E."/>
            <person name="Scheffler J.A."/>
            <person name="Scheffler B.E."/>
            <person name="Wendel J.F."/>
        </authorList>
    </citation>
    <scope>NUCLEOTIDE SEQUENCE [LARGE SCALE GENOMIC DNA]</scope>
    <source>
        <strain evidence="1">157</strain>
        <tissue evidence="1">Leaf</tissue>
    </source>
</reference>
<proteinExistence type="predicted"/>
<organism evidence="1 2">
    <name type="scientific">Gossypium lobatum</name>
    <dbReference type="NCBI Taxonomy" id="34289"/>
    <lineage>
        <taxon>Eukaryota</taxon>
        <taxon>Viridiplantae</taxon>
        <taxon>Streptophyta</taxon>
        <taxon>Embryophyta</taxon>
        <taxon>Tracheophyta</taxon>
        <taxon>Spermatophyta</taxon>
        <taxon>Magnoliopsida</taxon>
        <taxon>eudicotyledons</taxon>
        <taxon>Gunneridae</taxon>
        <taxon>Pentapetalae</taxon>
        <taxon>rosids</taxon>
        <taxon>malvids</taxon>
        <taxon>Malvales</taxon>
        <taxon>Malvaceae</taxon>
        <taxon>Malvoideae</taxon>
        <taxon>Gossypium</taxon>
    </lineage>
</organism>
<accession>A0A7J8L656</accession>
<sequence length="17" mass="1914">MGLKNALFLLVQTHCII</sequence>
<gene>
    <name evidence="1" type="ORF">Golob_019064</name>
</gene>